<dbReference type="InterPro" id="IPR015946">
    <property type="entry name" value="KH_dom-like_a/b"/>
</dbReference>
<dbReference type="GO" id="GO:0043024">
    <property type="term" value="F:ribosomal small subunit binding"/>
    <property type="evidence" value="ECO:0007669"/>
    <property type="project" value="TreeGrafter"/>
</dbReference>
<dbReference type="Pfam" id="PF01926">
    <property type="entry name" value="MMR_HSR1"/>
    <property type="match status" value="1"/>
</dbReference>
<evidence type="ECO:0000256" key="3">
    <source>
        <dbReference type="ARBA" id="ARBA00023134"/>
    </source>
</evidence>
<dbReference type="GO" id="GO:0005525">
    <property type="term" value="F:GTP binding"/>
    <property type="evidence" value="ECO:0007669"/>
    <property type="project" value="UniProtKB-KW"/>
</dbReference>
<dbReference type="PRINTS" id="PR00326">
    <property type="entry name" value="GTP1OBG"/>
</dbReference>
<dbReference type="PANTHER" id="PTHR42698:SF1">
    <property type="entry name" value="GTPASE ERA, MITOCHONDRIAL"/>
    <property type="match status" value="1"/>
</dbReference>
<reference evidence="5 6" key="1">
    <citation type="journal article" date="2021" name="Sci. Rep.">
        <title>The genome of the diatom Chaetoceros tenuissimus carries an ancient integrated fragment of an extant virus.</title>
        <authorList>
            <person name="Hongo Y."/>
            <person name="Kimura K."/>
            <person name="Takaki Y."/>
            <person name="Yoshida Y."/>
            <person name="Baba S."/>
            <person name="Kobayashi G."/>
            <person name="Nagasaki K."/>
            <person name="Hano T."/>
            <person name="Tomaru Y."/>
        </authorList>
    </citation>
    <scope>NUCLEOTIDE SEQUENCE [LARGE SCALE GENOMIC DNA]</scope>
    <source>
        <strain evidence="5 6">NIES-3715</strain>
    </source>
</reference>
<proteinExistence type="inferred from homology"/>
<dbReference type="CDD" id="cd04163">
    <property type="entry name" value="Era"/>
    <property type="match status" value="1"/>
</dbReference>
<dbReference type="InterPro" id="IPR009019">
    <property type="entry name" value="KH_sf_prok-type"/>
</dbReference>
<dbReference type="NCBIfam" id="TIGR00231">
    <property type="entry name" value="small_GTP"/>
    <property type="match status" value="1"/>
</dbReference>
<dbReference type="InterPro" id="IPR006073">
    <property type="entry name" value="GTP-bd"/>
</dbReference>
<organism evidence="5 6">
    <name type="scientific">Chaetoceros tenuissimus</name>
    <dbReference type="NCBI Taxonomy" id="426638"/>
    <lineage>
        <taxon>Eukaryota</taxon>
        <taxon>Sar</taxon>
        <taxon>Stramenopiles</taxon>
        <taxon>Ochrophyta</taxon>
        <taxon>Bacillariophyta</taxon>
        <taxon>Coscinodiscophyceae</taxon>
        <taxon>Chaetocerotophycidae</taxon>
        <taxon>Chaetocerotales</taxon>
        <taxon>Chaetocerotaceae</taxon>
        <taxon>Chaetoceros</taxon>
    </lineage>
</organism>
<dbReference type="EMBL" id="BLLK01000022">
    <property type="protein sequence ID" value="GFH47250.1"/>
    <property type="molecule type" value="Genomic_DNA"/>
</dbReference>
<name>A0AAD3CM75_9STRA</name>
<dbReference type="InterPro" id="IPR005225">
    <property type="entry name" value="Small_GTP-bd"/>
</dbReference>
<dbReference type="GO" id="GO:0000028">
    <property type="term" value="P:ribosomal small subunit assembly"/>
    <property type="evidence" value="ECO:0007669"/>
    <property type="project" value="TreeGrafter"/>
</dbReference>
<dbReference type="CDD" id="cd22534">
    <property type="entry name" value="KH-II_Era"/>
    <property type="match status" value="1"/>
</dbReference>
<evidence type="ECO:0000313" key="5">
    <source>
        <dbReference type="EMBL" id="GFH47250.1"/>
    </source>
</evidence>
<dbReference type="GO" id="GO:0019843">
    <property type="term" value="F:rRNA binding"/>
    <property type="evidence" value="ECO:0007669"/>
    <property type="project" value="TreeGrafter"/>
</dbReference>
<evidence type="ECO:0000256" key="2">
    <source>
        <dbReference type="ARBA" id="ARBA00022741"/>
    </source>
</evidence>
<keyword evidence="6" id="KW-1185">Reference proteome</keyword>
<dbReference type="Gene3D" id="3.30.300.20">
    <property type="match status" value="1"/>
</dbReference>
<feature type="domain" description="G" evidence="4">
    <location>
        <begin position="55"/>
        <end position="156"/>
    </location>
</feature>
<comment type="similarity">
    <text evidence="1">Belongs to the TRAFAC class TrmE-Era-EngA-EngB-Septin-like GTPase superfamily. Era GTPase family.</text>
</comment>
<dbReference type="Proteomes" id="UP001054902">
    <property type="component" value="Unassembled WGS sequence"/>
</dbReference>
<dbReference type="InterPro" id="IPR030388">
    <property type="entry name" value="G_ERA_dom"/>
</dbReference>
<dbReference type="InterPro" id="IPR027417">
    <property type="entry name" value="P-loop_NTPase"/>
</dbReference>
<gene>
    <name evidence="5" type="ORF">CTEN210_03725</name>
</gene>
<dbReference type="AlphaFoldDB" id="A0AAD3CM75"/>
<dbReference type="SUPFAM" id="SSF52540">
    <property type="entry name" value="P-loop containing nucleoside triphosphate hydrolases"/>
    <property type="match status" value="1"/>
</dbReference>
<protein>
    <recommendedName>
        <fullName evidence="4">G domain-containing protein</fullName>
    </recommendedName>
</protein>
<keyword evidence="2" id="KW-0547">Nucleotide-binding</keyword>
<accession>A0AAD3CM75</accession>
<evidence type="ECO:0000256" key="1">
    <source>
        <dbReference type="ARBA" id="ARBA00007921"/>
    </source>
</evidence>
<sequence length="432" mass="48821">MNRILNARAALRALNTSSLLSRTHIPTIPFSRNLLSQFSTNICKEEPKNEKRRLDVAIVGAPNAGKSQFVNMVTKTTISAVSRKRHTTRNGVLATHTRDNAQLVFIDTPGFVQCRSQKDEGVLRDLVKGARAGMDRADFSLIVIDAAKKIDDFMKEELAILMVAAHNSRGRVEDVTLDKNGELVEVLNESNVDPRDKREKFAIVLNKVDLVNPKEKLLDIAEEIGMLGDACVRYKGESFENEEDLVAACEKNAELSPEEEAVLENQFPPVFYISALKDEGVDDLIDYLYTHATPTKDFVLPPNQKSAQSMAERVEEIIREKCYRCLHREVPHNISQVNRLLKKGRMKDGRVALRVDQTLIVKTKSHYRLVMGKSGMTLRRIQETAKRDLLKILQSEGYDEVLLSLNVKLRKSNDHERDIESERQGVMGMVLD</sequence>
<evidence type="ECO:0000313" key="6">
    <source>
        <dbReference type="Proteomes" id="UP001054902"/>
    </source>
</evidence>
<dbReference type="SUPFAM" id="SSF54814">
    <property type="entry name" value="Prokaryotic type KH domain (KH-domain type II)"/>
    <property type="match status" value="1"/>
</dbReference>
<evidence type="ECO:0000259" key="4">
    <source>
        <dbReference type="Pfam" id="PF01926"/>
    </source>
</evidence>
<comment type="caution">
    <text evidence="5">The sequence shown here is derived from an EMBL/GenBank/DDBJ whole genome shotgun (WGS) entry which is preliminary data.</text>
</comment>
<dbReference type="HAMAP" id="MF_00367">
    <property type="entry name" value="GTPase_Era"/>
    <property type="match status" value="1"/>
</dbReference>
<dbReference type="PANTHER" id="PTHR42698">
    <property type="entry name" value="GTPASE ERA"/>
    <property type="match status" value="1"/>
</dbReference>
<keyword evidence="3" id="KW-0342">GTP-binding</keyword>
<dbReference type="InterPro" id="IPR005662">
    <property type="entry name" value="GTPase_Era-like"/>
</dbReference>
<dbReference type="Gene3D" id="3.40.50.300">
    <property type="entry name" value="P-loop containing nucleotide triphosphate hydrolases"/>
    <property type="match status" value="1"/>
</dbReference>